<reference evidence="1 2" key="1">
    <citation type="submission" date="2020-03" db="EMBL/GenBank/DDBJ databases">
        <title>Draft Genome Sequence of Cudoniella acicularis.</title>
        <authorList>
            <person name="Buettner E."/>
            <person name="Kellner H."/>
        </authorList>
    </citation>
    <scope>NUCLEOTIDE SEQUENCE [LARGE SCALE GENOMIC DNA]</scope>
    <source>
        <strain evidence="1 2">DSM 108380</strain>
    </source>
</reference>
<name>A0A8H4W6L3_9HELO</name>
<accession>A0A8H4W6L3</accession>
<dbReference type="AlphaFoldDB" id="A0A8H4W6L3"/>
<comment type="caution">
    <text evidence="1">The sequence shown here is derived from an EMBL/GenBank/DDBJ whole genome shotgun (WGS) entry which is preliminary data.</text>
</comment>
<evidence type="ECO:0000313" key="2">
    <source>
        <dbReference type="Proteomes" id="UP000566819"/>
    </source>
</evidence>
<dbReference type="EMBL" id="JAAMPI010000315">
    <property type="protein sequence ID" value="KAF4632804.1"/>
    <property type="molecule type" value="Genomic_DNA"/>
</dbReference>
<proteinExistence type="predicted"/>
<organism evidence="1 2">
    <name type="scientific">Cudoniella acicularis</name>
    <dbReference type="NCBI Taxonomy" id="354080"/>
    <lineage>
        <taxon>Eukaryota</taxon>
        <taxon>Fungi</taxon>
        <taxon>Dikarya</taxon>
        <taxon>Ascomycota</taxon>
        <taxon>Pezizomycotina</taxon>
        <taxon>Leotiomycetes</taxon>
        <taxon>Helotiales</taxon>
        <taxon>Tricladiaceae</taxon>
        <taxon>Cudoniella</taxon>
    </lineage>
</organism>
<dbReference type="Proteomes" id="UP000566819">
    <property type="component" value="Unassembled WGS sequence"/>
</dbReference>
<evidence type="ECO:0000313" key="1">
    <source>
        <dbReference type="EMBL" id="KAF4632804.1"/>
    </source>
</evidence>
<sequence>MLESVIVPPPYQQERFRLQGQTATCSAWAMTKNTVARVVCSTYTHIRHAPALVKDQIEGKWLRKGEKVVYGNVHDATYEGLWLVAPEIITLSDGDTLKVDDIHDTDVTGYVHTALPERRKPQNAKVPSTNVSPDTLAISQSETTIPAQGPEANTTSFEDLPKEIRTMI</sequence>
<protein>
    <submittedName>
        <fullName evidence="1">Uncharacterized protein</fullName>
    </submittedName>
</protein>
<keyword evidence="2" id="KW-1185">Reference proteome</keyword>
<gene>
    <name evidence="1" type="ORF">G7Y89_g5321</name>
</gene>